<feature type="domain" description="Beta-lactamase-related" evidence="1">
    <location>
        <begin position="23"/>
        <end position="363"/>
    </location>
</feature>
<evidence type="ECO:0000313" key="2">
    <source>
        <dbReference type="EMBL" id="GAA4823767.1"/>
    </source>
</evidence>
<name>A0ABP9D197_9ACTN</name>
<dbReference type="GO" id="GO:0016787">
    <property type="term" value="F:hydrolase activity"/>
    <property type="evidence" value="ECO:0007669"/>
    <property type="project" value="UniProtKB-KW"/>
</dbReference>
<comment type="caution">
    <text evidence="2">The sequence shown here is derived from an EMBL/GenBank/DDBJ whole genome shotgun (WGS) entry which is preliminary data.</text>
</comment>
<protein>
    <submittedName>
        <fullName evidence="2">EstA family serine hydrolase</fullName>
    </submittedName>
</protein>
<gene>
    <name evidence="2" type="ORF">GCM10023353_35760</name>
</gene>
<proteinExistence type="predicted"/>
<keyword evidence="3" id="KW-1185">Reference proteome</keyword>
<evidence type="ECO:0000259" key="1">
    <source>
        <dbReference type="Pfam" id="PF00144"/>
    </source>
</evidence>
<dbReference type="InterPro" id="IPR001466">
    <property type="entry name" value="Beta-lactam-related"/>
</dbReference>
<sequence>MTESTSAVQGACAGRFEPVRAALEENLRQGTELGASIFVDIDGERVVDLWGGYRNAKRTLPWEENTIVNVWSTTKTVTCLAALMLVDRGLIDLNAPVSRYWPEFAANGKEKVEVRHFLAHTSGVSGWEQPFTTEDMYDWESAVTLLATQAPWWEPGTASGYHAHNQGHLIGEIIRRVTGKSLKEFVATEISGPLGADFQIGASDRDRGRVAEIVPPPPLPLELDTLDADSPMLKTFTGPPANAEAANTDAWRRADMGALNGHGNARSVARIMSAITSGGTVDGNRLLSQSTIDLIFDEQSNGTDLVLGMPLRRGIGYALPLPETIPFIPEGKICFWGGWGGSQIVMDLDRRVTFSYMMNKMGPGILGSDRTEQYIDTFYRILNEA</sequence>
<dbReference type="Proteomes" id="UP001500839">
    <property type="component" value="Unassembled WGS sequence"/>
</dbReference>
<dbReference type="InterPro" id="IPR012338">
    <property type="entry name" value="Beta-lactam/transpept-like"/>
</dbReference>
<dbReference type="SUPFAM" id="SSF56601">
    <property type="entry name" value="beta-lactamase/transpeptidase-like"/>
    <property type="match status" value="1"/>
</dbReference>
<reference evidence="3" key="1">
    <citation type="journal article" date="2019" name="Int. J. Syst. Evol. Microbiol.">
        <title>The Global Catalogue of Microorganisms (GCM) 10K type strain sequencing project: providing services to taxonomists for standard genome sequencing and annotation.</title>
        <authorList>
            <consortium name="The Broad Institute Genomics Platform"/>
            <consortium name="The Broad Institute Genome Sequencing Center for Infectious Disease"/>
            <person name="Wu L."/>
            <person name="Ma J."/>
        </authorList>
    </citation>
    <scope>NUCLEOTIDE SEQUENCE [LARGE SCALE GENOMIC DNA]</scope>
    <source>
        <strain evidence="3">JCM 18542</strain>
    </source>
</reference>
<evidence type="ECO:0000313" key="3">
    <source>
        <dbReference type="Proteomes" id="UP001500839"/>
    </source>
</evidence>
<dbReference type="InterPro" id="IPR052907">
    <property type="entry name" value="Beta-lactamase/esterase"/>
</dbReference>
<dbReference type="PANTHER" id="PTHR43319:SF3">
    <property type="entry name" value="BETA-LACTAMASE-RELATED DOMAIN-CONTAINING PROTEIN"/>
    <property type="match status" value="1"/>
</dbReference>
<dbReference type="Pfam" id="PF00144">
    <property type="entry name" value="Beta-lactamase"/>
    <property type="match status" value="1"/>
</dbReference>
<dbReference type="Gene3D" id="3.40.710.10">
    <property type="entry name" value="DD-peptidase/beta-lactamase superfamily"/>
    <property type="match status" value="1"/>
</dbReference>
<accession>A0ABP9D197</accession>
<dbReference type="PANTHER" id="PTHR43319">
    <property type="entry name" value="BETA-LACTAMASE-RELATED"/>
    <property type="match status" value="1"/>
</dbReference>
<organism evidence="2 3">
    <name type="scientific">Tomitella cavernea</name>
    <dbReference type="NCBI Taxonomy" id="1387982"/>
    <lineage>
        <taxon>Bacteria</taxon>
        <taxon>Bacillati</taxon>
        <taxon>Actinomycetota</taxon>
        <taxon>Actinomycetes</taxon>
        <taxon>Mycobacteriales</taxon>
        <taxon>Tomitella</taxon>
    </lineage>
</organism>
<keyword evidence="2" id="KW-0378">Hydrolase</keyword>
<dbReference type="RefSeq" id="WP_200173531.1">
    <property type="nucleotide sequence ID" value="NZ_BAABKQ010000001.1"/>
</dbReference>
<dbReference type="EMBL" id="BAABKQ010000001">
    <property type="protein sequence ID" value="GAA4823767.1"/>
    <property type="molecule type" value="Genomic_DNA"/>
</dbReference>